<keyword evidence="2" id="KW-1185">Reference proteome</keyword>
<evidence type="ECO:0000313" key="2">
    <source>
        <dbReference type="Proteomes" id="UP000516513"/>
    </source>
</evidence>
<protein>
    <submittedName>
        <fullName evidence="1">Uncharacterized protein</fullName>
    </submittedName>
</protein>
<reference evidence="1 2" key="1">
    <citation type="submission" date="2020-07" db="EMBL/GenBank/DDBJ databases">
        <title>Complete genome sequence of Rhizobium japonicum phage Paso.</title>
        <authorList>
            <person name="McBee D.B."/>
            <person name="Ravindran A."/>
            <person name="Newkirk H."/>
            <person name="Gonzalez C."/>
            <person name="Young R."/>
            <person name="Liu M."/>
        </authorList>
    </citation>
    <scope>NUCLEOTIDE SEQUENCE [LARGE SCALE GENOMIC DNA]</scope>
</reference>
<dbReference type="EMBL" id="MT708546">
    <property type="protein sequence ID" value="QOE32130.1"/>
    <property type="molecule type" value="Genomic_DNA"/>
</dbReference>
<gene>
    <name evidence="1" type="ORF">CPT_Paso_013</name>
</gene>
<sequence>MPVLGCTGWHLLLCVVCIQSGKGTVAPRVQCGQQ</sequence>
<dbReference type="Proteomes" id="UP000516513">
    <property type="component" value="Segment"/>
</dbReference>
<accession>A0A7L8G6L9</accession>
<name>A0A7L8G6L9_9CAUD</name>
<evidence type="ECO:0000313" key="1">
    <source>
        <dbReference type="EMBL" id="QOE32130.1"/>
    </source>
</evidence>
<proteinExistence type="predicted"/>
<organism evidence="1 2">
    <name type="scientific">Rhizobium phage Paso</name>
    <dbReference type="NCBI Taxonomy" id="2767574"/>
    <lineage>
        <taxon>Viruses</taxon>
        <taxon>Duplodnaviria</taxon>
        <taxon>Heunggongvirae</taxon>
        <taxon>Uroviricota</taxon>
        <taxon>Caudoviricetes</taxon>
        <taxon>Autographivirales</taxon>
        <taxon>Dunnvirinae</taxon>
        <taxon>Pasovirus</taxon>
        <taxon>Pasovirus paso</taxon>
    </lineage>
</organism>